<reference evidence="1" key="2">
    <citation type="journal article" date="2015" name="Fish Shellfish Immunol.">
        <title>Early steps in the European eel (Anguilla anguilla)-Vibrio vulnificus interaction in the gills: Role of the RtxA13 toxin.</title>
        <authorList>
            <person name="Callol A."/>
            <person name="Pajuelo D."/>
            <person name="Ebbesson L."/>
            <person name="Teles M."/>
            <person name="MacKenzie S."/>
            <person name="Amaro C."/>
        </authorList>
    </citation>
    <scope>NUCLEOTIDE SEQUENCE</scope>
</reference>
<accession>A0A0E9XHN0</accession>
<evidence type="ECO:0000313" key="1">
    <source>
        <dbReference type="EMBL" id="JAI01321.1"/>
    </source>
</evidence>
<sequence length="23" mass="2502">MLPSLALLGVIFTGSQIRLFSHT</sequence>
<name>A0A0E9XHN0_ANGAN</name>
<proteinExistence type="predicted"/>
<organism evidence="1">
    <name type="scientific">Anguilla anguilla</name>
    <name type="common">European freshwater eel</name>
    <name type="synonym">Muraena anguilla</name>
    <dbReference type="NCBI Taxonomy" id="7936"/>
    <lineage>
        <taxon>Eukaryota</taxon>
        <taxon>Metazoa</taxon>
        <taxon>Chordata</taxon>
        <taxon>Craniata</taxon>
        <taxon>Vertebrata</taxon>
        <taxon>Euteleostomi</taxon>
        <taxon>Actinopterygii</taxon>
        <taxon>Neopterygii</taxon>
        <taxon>Teleostei</taxon>
        <taxon>Anguilliformes</taxon>
        <taxon>Anguillidae</taxon>
        <taxon>Anguilla</taxon>
    </lineage>
</organism>
<reference evidence="1" key="1">
    <citation type="submission" date="2014-11" db="EMBL/GenBank/DDBJ databases">
        <authorList>
            <person name="Amaro Gonzalez C."/>
        </authorList>
    </citation>
    <scope>NUCLEOTIDE SEQUENCE</scope>
</reference>
<dbReference type="AlphaFoldDB" id="A0A0E9XHN0"/>
<protein>
    <submittedName>
        <fullName evidence="1">Uncharacterized protein</fullName>
    </submittedName>
</protein>
<dbReference type="EMBL" id="GBXM01007257">
    <property type="protein sequence ID" value="JAI01321.1"/>
    <property type="molecule type" value="Transcribed_RNA"/>
</dbReference>